<evidence type="ECO:0000313" key="3">
    <source>
        <dbReference type="Proteomes" id="UP000016922"/>
    </source>
</evidence>
<name>S3CMA6_GLAL2</name>
<accession>S3CMA6</accession>
<dbReference type="HOGENOM" id="CLU_2885970_0_0_1"/>
<feature type="compositionally biased region" description="Polar residues" evidence="1">
    <location>
        <begin position="27"/>
        <end position="37"/>
    </location>
</feature>
<reference evidence="2 3" key="1">
    <citation type="journal article" date="2013" name="BMC Genomics">
        <title>Genomics-driven discovery of the pneumocandin biosynthetic gene cluster in the fungus Glarea lozoyensis.</title>
        <authorList>
            <person name="Chen L."/>
            <person name="Yue Q."/>
            <person name="Zhang X."/>
            <person name="Xiang M."/>
            <person name="Wang C."/>
            <person name="Li S."/>
            <person name="Che Y."/>
            <person name="Ortiz-Lopez F.J."/>
            <person name="Bills G.F."/>
            <person name="Liu X."/>
            <person name="An Z."/>
        </authorList>
    </citation>
    <scope>NUCLEOTIDE SEQUENCE [LARGE SCALE GENOMIC DNA]</scope>
    <source>
        <strain evidence="3">ATCC 20868 / MF5171</strain>
    </source>
</reference>
<proteinExistence type="predicted"/>
<organism evidence="2 3">
    <name type="scientific">Glarea lozoyensis (strain ATCC 20868 / MF5171)</name>
    <dbReference type="NCBI Taxonomy" id="1116229"/>
    <lineage>
        <taxon>Eukaryota</taxon>
        <taxon>Fungi</taxon>
        <taxon>Dikarya</taxon>
        <taxon>Ascomycota</taxon>
        <taxon>Pezizomycotina</taxon>
        <taxon>Leotiomycetes</taxon>
        <taxon>Helotiales</taxon>
        <taxon>Helotiaceae</taxon>
        <taxon>Glarea</taxon>
    </lineage>
</organism>
<dbReference type="KEGG" id="glz:GLAREA_02739"/>
<feature type="region of interest" description="Disordered" evidence="1">
    <location>
        <begin position="1"/>
        <end position="39"/>
    </location>
</feature>
<dbReference type="AlphaFoldDB" id="S3CMA6"/>
<gene>
    <name evidence="2" type="ORF">GLAREA_02739</name>
</gene>
<evidence type="ECO:0000256" key="1">
    <source>
        <dbReference type="SAM" id="MobiDB-lite"/>
    </source>
</evidence>
<protein>
    <submittedName>
        <fullName evidence="2">Uncharacterized protein</fullName>
    </submittedName>
</protein>
<dbReference type="Proteomes" id="UP000016922">
    <property type="component" value="Unassembled WGS sequence"/>
</dbReference>
<sequence>MANPAPRPQTRQQRKPVPPPNRHNAAPSKQHSFQNDMFSMPSATDFLAVDNTARLKEGRRSRK</sequence>
<dbReference type="GeneID" id="19461795"/>
<dbReference type="RefSeq" id="XP_008086015.1">
    <property type="nucleotide sequence ID" value="XM_008087824.1"/>
</dbReference>
<evidence type="ECO:0000313" key="2">
    <source>
        <dbReference type="EMBL" id="EPE26825.1"/>
    </source>
</evidence>
<dbReference type="EMBL" id="KE145370">
    <property type="protein sequence ID" value="EPE26825.1"/>
    <property type="molecule type" value="Genomic_DNA"/>
</dbReference>
<keyword evidence="3" id="KW-1185">Reference proteome</keyword>